<reference evidence="1 2" key="1">
    <citation type="submission" date="2020-05" db="EMBL/GenBank/DDBJ databases">
        <authorList>
            <person name="Mo P."/>
        </authorList>
    </citation>
    <scope>NUCLEOTIDE SEQUENCE [LARGE SCALE GENOMIC DNA]</scope>
    <source>
        <strain evidence="1 2">Gen01</strain>
    </source>
</reference>
<organism evidence="1 2">
    <name type="scientific">Pseudonocardia broussonetiae</name>
    <dbReference type="NCBI Taxonomy" id="2736640"/>
    <lineage>
        <taxon>Bacteria</taxon>
        <taxon>Bacillati</taxon>
        <taxon>Actinomycetota</taxon>
        <taxon>Actinomycetes</taxon>
        <taxon>Pseudonocardiales</taxon>
        <taxon>Pseudonocardiaceae</taxon>
        <taxon>Pseudonocardia</taxon>
    </lineage>
</organism>
<dbReference type="KEGG" id="pbro:HOP40_13025"/>
<dbReference type="Proteomes" id="UP000505377">
    <property type="component" value="Chromosome"/>
</dbReference>
<protein>
    <submittedName>
        <fullName evidence="1">DUF742 domain-containing protein</fullName>
    </submittedName>
</protein>
<keyword evidence="2" id="KW-1185">Reference proteome</keyword>
<accession>A0A6M6JFA1</accession>
<name>A0A6M6JFA1_9PSEU</name>
<dbReference type="InterPro" id="IPR007995">
    <property type="entry name" value="DUF742"/>
</dbReference>
<proteinExistence type="predicted"/>
<evidence type="ECO:0000313" key="1">
    <source>
        <dbReference type="EMBL" id="QJY46624.1"/>
    </source>
</evidence>
<dbReference type="AlphaFoldDB" id="A0A6M6JFA1"/>
<dbReference type="Pfam" id="PF05331">
    <property type="entry name" value="DUF742"/>
    <property type="match status" value="1"/>
</dbReference>
<evidence type="ECO:0000313" key="2">
    <source>
        <dbReference type="Proteomes" id="UP000505377"/>
    </source>
</evidence>
<gene>
    <name evidence="1" type="ORF">HOP40_13025</name>
</gene>
<dbReference type="EMBL" id="CP053564">
    <property type="protein sequence ID" value="QJY46624.1"/>
    <property type="molecule type" value="Genomic_DNA"/>
</dbReference>
<dbReference type="PANTHER" id="PTHR36221">
    <property type="entry name" value="DUF742 DOMAIN-CONTAINING PROTEIN"/>
    <property type="match status" value="1"/>
</dbReference>
<dbReference type="PANTHER" id="PTHR36221:SF1">
    <property type="entry name" value="DUF742 DOMAIN-CONTAINING PROTEIN"/>
    <property type="match status" value="1"/>
</dbReference>
<dbReference type="RefSeq" id="WP_172158150.1">
    <property type="nucleotide sequence ID" value="NZ_CP053564.1"/>
</dbReference>
<sequence length="118" mass="12170">MSEHRSGGRVVPVYALTRGRTRSLPGRDLPVEALVTATADASPHGLEPEYRSTVELAARPVSVAEVGAALGVPVGVARVVVSDLVDAGHLAVHLPPSGEDGPSPAVLERLLEGLRAGR</sequence>